<organism evidence="10 11">
    <name type="scientific">Pseudidiomarina piscicola</name>
    <dbReference type="NCBI Taxonomy" id="2614830"/>
    <lineage>
        <taxon>Bacteria</taxon>
        <taxon>Pseudomonadati</taxon>
        <taxon>Pseudomonadota</taxon>
        <taxon>Gammaproteobacteria</taxon>
        <taxon>Alteromonadales</taxon>
        <taxon>Idiomarinaceae</taxon>
        <taxon>Pseudidiomarina</taxon>
    </lineage>
</organism>
<dbReference type="FunFam" id="3.50.7.10:FF:000001">
    <property type="entry name" value="60 kDa chaperonin"/>
    <property type="match status" value="1"/>
</dbReference>
<evidence type="ECO:0000256" key="7">
    <source>
        <dbReference type="HAMAP-Rule" id="MF_00600"/>
    </source>
</evidence>
<evidence type="ECO:0000313" key="11">
    <source>
        <dbReference type="Proteomes" id="UP000481517"/>
    </source>
</evidence>
<dbReference type="NCBIfam" id="TIGR02348">
    <property type="entry name" value="GroEL"/>
    <property type="match status" value="1"/>
</dbReference>
<dbReference type="SUPFAM" id="SSF54849">
    <property type="entry name" value="GroEL-intermediate domain like"/>
    <property type="match status" value="1"/>
</dbReference>
<dbReference type="NCBIfam" id="NF009488">
    <property type="entry name" value="PRK12850.1"/>
    <property type="match status" value="1"/>
</dbReference>
<dbReference type="InterPro" id="IPR027409">
    <property type="entry name" value="GroEL-like_apical_dom_sf"/>
</dbReference>
<dbReference type="GO" id="GO:0005737">
    <property type="term" value="C:cytoplasm"/>
    <property type="evidence" value="ECO:0007669"/>
    <property type="project" value="UniProtKB-SubCell"/>
</dbReference>
<comment type="function">
    <text evidence="7 9">Together with its co-chaperonin GroES, plays an essential role in assisting protein folding. The GroEL-GroES system forms a nano-cage that allows encapsulation of the non-native substrate proteins and provides a physical environment optimized to promote and accelerate protein folding.</text>
</comment>
<dbReference type="InterPro" id="IPR002423">
    <property type="entry name" value="Cpn60/GroEL/TCP-1"/>
</dbReference>
<dbReference type="NCBIfam" id="NF009487">
    <property type="entry name" value="PRK12849.1"/>
    <property type="match status" value="1"/>
</dbReference>
<comment type="subcellular location">
    <subcellularLocation>
        <location evidence="7">Cytoplasm</location>
    </subcellularLocation>
</comment>
<comment type="similarity">
    <text evidence="1 7 8">Belongs to the chaperonin (HSP60) family.</text>
</comment>
<keyword evidence="11" id="KW-1185">Reference proteome</keyword>
<feature type="binding site" evidence="7">
    <location>
        <begin position="87"/>
        <end position="91"/>
    </location>
    <ligand>
        <name>ATP</name>
        <dbReference type="ChEBI" id="CHEBI:30616"/>
    </ligand>
</feature>
<evidence type="ECO:0000256" key="2">
    <source>
        <dbReference type="ARBA" id="ARBA00022490"/>
    </source>
</evidence>
<reference evidence="10 11" key="1">
    <citation type="submission" date="2020-02" db="EMBL/GenBank/DDBJ databases">
        <authorList>
            <person name="Rodrigo-Torres L."/>
            <person name="Arahal R. D."/>
            <person name="Lucena T."/>
        </authorList>
    </citation>
    <scope>NUCLEOTIDE SEQUENCE [LARGE SCALE GENOMIC DNA]</scope>
    <source>
        <strain evidence="10 11">CECT 9734</strain>
    </source>
</reference>
<dbReference type="Gene3D" id="3.30.260.10">
    <property type="entry name" value="TCP-1-like chaperonin intermediate domain"/>
    <property type="match status" value="1"/>
</dbReference>
<feature type="binding site" evidence="7">
    <location>
        <position position="51"/>
    </location>
    <ligand>
        <name>ATP</name>
        <dbReference type="ChEBI" id="CHEBI:30616"/>
    </ligand>
</feature>
<dbReference type="PANTHER" id="PTHR45633">
    <property type="entry name" value="60 KDA HEAT SHOCK PROTEIN, MITOCHONDRIAL"/>
    <property type="match status" value="1"/>
</dbReference>
<feature type="binding site" evidence="7">
    <location>
        <position position="415"/>
    </location>
    <ligand>
        <name>ATP</name>
        <dbReference type="ChEBI" id="CHEBI:30616"/>
    </ligand>
</feature>
<dbReference type="FunFam" id="1.10.560.10:FF:000001">
    <property type="entry name" value="60 kDa chaperonin"/>
    <property type="match status" value="1"/>
</dbReference>
<evidence type="ECO:0000256" key="3">
    <source>
        <dbReference type="ARBA" id="ARBA00022741"/>
    </source>
</evidence>
<dbReference type="GO" id="GO:0140662">
    <property type="term" value="F:ATP-dependent protein folding chaperone"/>
    <property type="evidence" value="ECO:0007669"/>
    <property type="project" value="InterPro"/>
</dbReference>
<dbReference type="GO" id="GO:0051082">
    <property type="term" value="F:unfolded protein binding"/>
    <property type="evidence" value="ECO:0007669"/>
    <property type="project" value="UniProtKB-UniRule"/>
</dbReference>
<keyword evidence="6 7" id="KW-0413">Isomerase</keyword>
<feature type="binding site" evidence="7">
    <location>
        <begin position="30"/>
        <end position="33"/>
    </location>
    <ligand>
        <name>ATP</name>
        <dbReference type="ChEBI" id="CHEBI:30616"/>
    </ligand>
</feature>
<sequence length="545" mass="57458">MSAKEVKFGNTARQGMLRGVNVLADAVKVTLGPKGRNVVLEKSFGAPVITKDGVSVAKEIELEDKFENMGAQMVKEVASKANDEAGDGTTTATVLAQSIVNEGLKAVAAGMNPMDLKRGIDKAVISAVEELKKISQPCDNNKAIAQVGTISANSDSTIGEIIANAMEKVGKEGVITVEEGQALQDELDVVEGMQFDRGYLSPYFINNQENGTVELDSPYILLVDKKISNIRELLPTLEAVSKSGKPLLIIAEDVEGEALATLVVNNMRGIVKVAAVKAPGFGDRRKAMLQDIAVLTGGTVISEEIGMELEKAQLEDLGTAKRIVINKDNTTVVDGNGDDTAIEGRVTQIRQQIEETSSDYDKEKLQERLAKLAGGVAVIKVGAATEVEMKEKKARVEDALHATRAAVEEGVVPGGGVALVRAASKLGDLRGENEDQNVGIKLALRAMESPLRQISMNAGAEASVVANNVKNGEGNYGYNAGNDTYGDMLEMGILDPTKVTRSALQFAASVAALMITTEAMVAELPKDDAPAAPDMGGMGGMGGMM</sequence>
<dbReference type="InterPro" id="IPR001844">
    <property type="entry name" value="Cpn60/GroEL"/>
</dbReference>
<comment type="subunit">
    <text evidence="7 9">Forms a cylinder of 14 subunits composed of two heptameric rings stacked back-to-back. Interacts with the co-chaperonin GroES.</text>
</comment>
<keyword evidence="4 7" id="KW-0067">ATP-binding</keyword>
<proteinExistence type="inferred from homology"/>
<dbReference type="SUPFAM" id="SSF52029">
    <property type="entry name" value="GroEL apical domain-like"/>
    <property type="match status" value="1"/>
</dbReference>
<comment type="caution">
    <text evidence="7">Lacks conserved residue(s) required for the propagation of feature annotation.</text>
</comment>
<feature type="binding site" evidence="7">
    <location>
        <position position="495"/>
    </location>
    <ligand>
        <name>ATP</name>
        <dbReference type="ChEBI" id="CHEBI:30616"/>
    </ligand>
</feature>
<dbReference type="EMBL" id="CADCXY010000006">
    <property type="protein sequence ID" value="CAB0151791.1"/>
    <property type="molecule type" value="Genomic_DNA"/>
</dbReference>
<dbReference type="Gene3D" id="3.50.7.10">
    <property type="entry name" value="GroEL"/>
    <property type="match status" value="1"/>
</dbReference>
<dbReference type="Gene3D" id="1.10.560.10">
    <property type="entry name" value="GroEL-like equatorial domain"/>
    <property type="match status" value="1"/>
</dbReference>
<dbReference type="NCBIfam" id="NF009489">
    <property type="entry name" value="PRK12851.1"/>
    <property type="match status" value="1"/>
</dbReference>
<dbReference type="NCBIfam" id="NF000592">
    <property type="entry name" value="PRK00013.1"/>
    <property type="match status" value="1"/>
</dbReference>
<gene>
    <name evidence="7 10" type="primary">groL</name>
    <name evidence="7" type="synonym">groEL</name>
    <name evidence="10" type="ORF">PSI9734_02156</name>
</gene>
<dbReference type="Proteomes" id="UP000481517">
    <property type="component" value="Unassembled WGS sequence"/>
</dbReference>
<evidence type="ECO:0000256" key="8">
    <source>
        <dbReference type="RuleBase" id="RU000418"/>
    </source>
</evidence>
<keyword evidence="2 7" id="KW-0963">Cytoplasm</keyword>
<dbReference type="InterPro" id="IPR027410">
    <property type="entry name" value="TCP-1-like_intermed_sf"/>
</dbReference>
<dbReference type="PROSITE" id="PS00296">
    <property type="entry name" value="CHAPERONINS_CPN60"/>
    <property type="match status" value="1"/>
</dbReference>
<dbReference type="EC" id="5.6.1.7" evidence="7"/>
<dbReference type="HAMAP" id="MF_00600">
    <property type="entry name" value="CH60"/>
    <property type="match status" value="1"/>
</dbReference>
<accession>A0A6S6WPT8</accession>
<evidence type="ECO:0000256" key="9">
    <source>
        <dbReference type="RuleBase" id="RU000419"/>
    </source>
</evidence>
<dbReference type="SUPFAM" id="SSF48592">
    <property type="entry name" value="GroEL equatorial domain-like"/>
    <property type="match status" value="1"/>
</dbReference>
<dbReference type="GO" id="GO:0005524">
    <property type="term" value="F:ATP binding"/>
    <property type="evidence" value="ECO:0007669"/>
    <property type="project" value="UniProtKB-UniRule"/>
</dbReference>
<dbReference type="GO" id="GO:0042026">
    <property type="term" value="P:protein refolding"/>
    <property type="evidence" value="ECO:0007669"/>
    <property type="project" value="UniProtKB-UniRule"/>
</dbReference>
<dbReference type="InterPro" id="IPR018370">
    <property type="entry name" value="Chaperonin_Cpn60_CS"/>
</dbReference>
<dbReference type="CDD" id="cd03344">
    <property type="entry name" value="GroEL"/>
    <property type="match status" value="1"/>
</dbReference>
<evidence type="ECO:0000313" key="10">
    <source>
        <dbReference type="EMBL" id="CAB0151791.1"/>
    </source>
</evidence>
<name>A0A6S6WPT8_9GAMM</name>
<protein>
    <recommendedName>
        <fullName evidence="7">Chaperonin GroEL</fullName>
        <ecNumber evidence="7">5.6.1.7</ecNumber>
    </recommendedName>
    <alternativeName>
        <fullName evidence="7">60 kDa chaperonin</fullName>
    </alternativeName>
    <alternativeName>
        <fullName evidence="7">Chaperonin-60</fullName>
        <shortName evidence="7">Cpn60</shortName>
    </alternativeName>
</protein>
<dbReference type="Pfam" id="PF00118">
    <property type="entry name" value="Cpn60_TCP1"/>
    <property type="match status" value="1"/>
</dbReference>
<evidence type="ECO:0000256" key="4">
    <source>
        <dbReference type="ARBA" id="ARBA00022840"/>
    </source>
</evidence>
<dbReference type="AlphaFoldDB" id="A0A6S6WPT8"/>
<dbReference type="PRINTS" id="PR00298">
    <property type="entry name" value="CHAPERONIN60"/>
</dbReference>
<evidence type="ECO:0000256" key="6">
    <source>
        <dbReference type="ARBA" id="ARBA00023235"/>
    </source>
</evidence>
<dbReference type="GO" id="GO:0016853">
    <property type="term" value="F:isomerase activity"/>
    <property type="evidence" value="ECO:0007669"/>
    <property type="project" value="UniProtKB-KW"/>
</dbReference>
<evidence type="ECO:0000256" key="5">
    <source>
        <dbReference type="ARBA" id="ARBA00023186"/>
    </source>
</evidence>
<keyword evidence="3 7" id="KW-0547">Nucleotide-binding</keyword>
<dbReference type="RefSeq" id="WP_173921143.1">
    <property type="nucleotide sequence ID" value="NZ_CADCXY010000006.1"/>
</dbReference>
<keyword evidence="5 7" id="KW-0143">Chaperone</keyword>
<dbReference type="InterPro" id="IPR027413">
    <property type="entry name" value="GROEL-like_equatorial_sf"/>
</dbReference>
<evidence type="ECO:0000256" key="1">
    <source>
        <dbReference type="ARBA" id="ARBA00006607"/>
    </source>
</evidence>